<accession>A0A645FJX8</accession>
<gene>
    <name evidence="1" type="ORF">SDC9_161292</name>
</gene>
<evidence type="ECO:0000313" key="1">
    <source>
        <dbReference type="EMBL" id="MPN13966.1"/>
    </source>
</evidence>
<comment type="caution">
    <text evidence="1">The sequence shown here is derived from an EMBL/GenBank/DDBJ whole genome shotgun (WGS) entry which is preliminary data.</text>
</comment>
<sequence>MALHPGDGLGKIIVQAVNRVLVGSRFAAQLGLPQQKAPQTFAHLRVVADSLRHDVRCARQSILRRLHALFRVDVLRRLLQRVRAVLLLGVQ</sequence>
<proteinExistence type="predicted"/>
<dbReference type="EMBL" id="VSSQ01060539">
    <property type="protein sequence ID" value="MPN13966.1"/>
    <property type="molecule type" value="Genomic_DNA"/>
</dbReference>
<organism evidence="1">
    <name type="scientific">bioreactor metagenome</name>
    <dbReference type="NCBI Taxonomy" id="1076179"/>
    <lineage>
        <taxon>unclassified sequences</taxon>
        <taxon>metagenomes</taxon>
        <taxon>ecological metagenomes</taxon>
    </lineage>
</organism>
<name>A0A645FJX8_9ZZZZ</name>
<dbReference type="AlphaFoldDB" id="A0A645FJX8"/>
<protein>
    <submittedName>
        <fullName evidence="1">Uncharacterized protein</fullName>
    </submittedName>
</protein>
<reference evidence="1" key="1">
    <citation type="submission" date="2019-08" db="EMBL/GenBank/DDBJ databases">
        <authorList>
            <person name="Kucharzyk K."/>
            <person name="Murdoch R.W."/>
            <person name="Higgins S."/>
            <person name="Loffler F."/>
        </authorList>
    </citation>
    <scope>NUCLEOTIDE SEQUENCE</scope>
</reference>